<dbReference type="Pfam" id="PF13672">
    <property type="entry name" value="PP2C_2"/>
    <property type="match status" value="1"/>
</dbReference>
<name>A0A7S8J0A4_9BACT</name>
<proteinExistence type="predicted"/>
<evidence type="ECO:0000259" key="1">
    <source>
        <dbReference type="Pfam" id="PF13672"/>
    </source>
</evidence>
<dbReference type="Gene3D" id="3.60.40.10">
    <property type="entry name" value="PPM-type phosphatase domain"/>
    <property type="match status" value="1"/>
</dbReference>
<protein>
    <recommendedName>
        <fullName evidence="1">PPM-type phosphatase domain-containing protein</fullName>
    </recommendedName>
</protein>
<dbReference type="Proteomes" id="UP000593737">
    <property type="component" value="Chromosome"/>
</dbReference>
<dbReference type="KEGG" id="nkf:Nkreftii_002663"/>
<dbReference type="EMBL" id="CP047423">
    <property type="protein sequence ID" value="QPD04889.1"/>
    <property type="molecule type" value="Genomic_DNA"/>
</dbReference>
<organism evidence="2 3">
    <name type="scientific">Candidatus Nitrospira kreftii</name>
    <dbReference type="NCBI Taxonomy" id="2652173"/>
    <lineage>
        <taxon>Bacteria</taxon>
        <taxon>Pseudomonadati</taxon>
        <taxon>Nitrospirota</taxon>
        <taxon>Nitrospiria</taxon>
        <taxon>Nitrospirales</taxon>
        <taxon>Nitrospiraceae</taxon>
        <taxon>Nitrospira</taxon>
    </lineage>
</organism>
<dbReference type="SUPFAM" id="SSF81606">
    <property type="entry name" value="PP2C-like"/>
    <property type="match status" value="1"/>
</dbReference>
<feature type="domain" description="PPM-type phosphatase" evidence="1">
    <location>
        <begin position="28"/>
        <end position="238"/>
    </location>
</feature>
<gene>
    <name evidence="2" type="ORF">Nkreftii_002663</name>
</gene>
<reference evidence="2 3" key="1">
    <citation type="journal article" date="2020" name="ISME J.">
        <title>Enrichment and physiological characterization of a novel comammox Nitrospira indicates ammonium inhibition of complete nitrification.</title>
        <authorList>
            <person name="Sakoula D."/>
            <person name="Koch H."/>
            <person name="Frank J."/>
            <person name="Jetten M.S.M."/>
            <person name="van Kessel M.A.H.J."/>
            <person name="Lucker S."/>
        </authorList>
    </citation>
    <scope>NUCLEOTIDE SEQUENCE [LARGE SCALE GENOMIC DNA]</scope>
    <source>
        <strain evidence="2">Comreactor17</strain>
    </source>
</reference>
<accession>A0A7S8J0A4</accession>
<dbReference type="InterPro" id="IPR001932">
    <property type="entry name" value="PPM-type_phosphatase-like_dom"/>
</dbReference>
<evidence type="ECO:0000313" key="3">
    <source>
        <dbReference type="Proteomes" id="UP000593737"/>
    </source>
</evidence>
<dbReference type="InterPro" id="IPR036457">
    <property type="entry name" value="PPM-type-like_dom_sf"/>
</dbReference>
<dbReference type="AlphaFoldDB" id="A0A7S8J0A4"/>
<sequence length="260" mass="27138">MAYRIAALGPANQSFGADHWRVCASAVRGALHEKRESACQDAFCCWSEGLCCIAVVADGAGSASRGGEGAILAAQTIVDRIATDGFGTSVPNAIMTAMSEGRQALGDAAASHGEKLHDYSATIVGAVLYGQGGVFFHLGDGLAIAFDGASPAKIRAVSHGTPSEFANITSFLTDSNWRENVVISKAAAVSSILLMTDGFSPFAVGPDAQPKPRFYEPILNFLHAHPGQVGEEALAELLNQPTVRKTSGDDCTLLWAKRNG</sequence>
<evidence type="ECO:0000313" key="2">
    <source>
        <dbReference type="EMBL" id="QPD04889.1"/>
    </source>
</evidence>